<feature type="compositionally biased region" description="Low complexity" evidence="5">
    <location>
        <begin position="680"/>
        <end position="689"/>
    </location>
</feature>
<proteinExistence type="predicted"/>
<feature type="compositionally biased region" description="Polar residues" evidence="5">
    <location>
        <begin position="97"/>
        <end position="107"/>
    </location>
</feature>
<feature type="chain" id="PRO_5038932455" evidence="7">
    <location>
        <begin position="40"/>
        <end position="866"/>
    </location>
</feature>
<dbReference type="Proteomes" id="UP000886822">
    <property type="component" value="Unassembled WGS sequence"/>
</dbReference>
<sequence>MFETKIHYKSYKAGKQWLFTAIGVTTLCAGLTMAVPAKAATSTTGEGAPTTNVVPVAASSESTNVANNGSATDDPVPQAVSTEDNSLKTSGDAVNDADTTPDNQGSEDSSTDTDTDTTPTLGDGVTVDPATQKQYGNETAPSHPVTGKAVTDDAANYVIPAPTPSKTTGTTVAPNAPVDPVQAITNHPDGTFKDQRQGSYVVASGYLTAKNDQGTSTSLSTDNNIQQGVSSIVDPNATDLTFHLHVHVTSSLPYASTYSQVTLSLPKDYKYYTPTTDVTLPADYTVTDVSTQLPDGFTVYYYVDKMPYQSAPFTSALAKGTLSWADVTRIVFSGTMTANQSYDLALPLATTEMDQYTDNGFVELGVLANDGFAGIGGGNLRFRFADQRDNVTSYQAVTQDPTTGELTAADAAVQAAMPAVGPDQLAYHNDYTDFSNPYVSYEQVNSDPVLFNGGSVIASWKNIINQDGESLADILAKMGYSLKLDANGQPIQSYTYNSLGQGETQDSAYVIVRQVLDTKDSSLTVGDDWTAADNFVSGLDDADNPLQASDVTVSIAGDPGVIVNGKAAKAGDAVVTYSYKVADDYNDTGKAYIVQKTATVHVTPATTPTKPDDGEETGTGTTTPTKPDDGDGTGTGTTTPTKPDDGDGTGTGTTTPTKPDDGGGTGTGTTTPTKPDDGDGTSTGTTTPTKPDDGDGTGMGTTTPTTPGDGTDTTVTTPTSPVITDGSGDTGTTDITAPTTTTTPNLVTDAAADTVTPEQGTLMTGGDGDKVVKTTTAKTTSVPGTVKAGAQVTTQQTAATLTTAKVTTQRTATLTTTPTTPSVKSLATSTKLPQTGEQATTSTLAVGLGLILGALGLGGLSRRKQD</sequence>
<accession>A0A9D1QS28</accession>
<dbReference type="Pfam" id="PF00746">
    <property type="entry name" value="Gram_pos_anchor"/>
    <property type="match status" value="1"/>
</dbReference>
<feature type="region of interest" description="Disordered" evidence="5">
    <location>
        <begin position="815"/>
        <end position="835"/>
    </location>
</feature>
<keyword evidence="1" id="KW-0134">Cell wall</keyword>
<dbReference type="InterPro" id="IPR019931">
    <property type="entry name" value="LPXTG_anchor"/>
</dbReference>
<feature type="compositionally biased region" description="Polar residues" evidence="5">
    <location>
        <begin position="61"/>
        <end position="71"/>
    </location>
</feature>
<evidence type="ECO:0000256" key="4">
    <source>
        <dbReference type="ARBA" id="ARBA00023088"/>
    </source>
</evidence>
<dbReference type="InterPro" id="IPR022038">
    <property type="entry name" value="Ig-like_bact"/>
</dbReference>
<comment type="caution">
    <text evidence="9">The sequence shown here is derived from an EMBL/GenBank/DDBJ whole genome shotgun (WGS) entry which is preliminary data.</text>
</comment>
<feature type="compositionally biased region" description="Polar residues" evidence="5">
    <location>
        <begin position="79"/>
        <end position="89"/>
    </location>
</feature>
<name>A0A9D1QS28_9LACO</name>
<keyword evidence="4" id="KW-0572">Peptidoglycan-anchor</keyword>
<keyword evidence="6" id="KW-0812">Transmembrane</keyword>
<evidence type="ECO:0000256" key="1">
    <source>
        <dbReference type="ARBA" id="ARBA00022512"/>
    </source>
</evidence>
<keyword evidence="3 7" id="KW-0732">Signal</keyword>
<dbReference type="Pfam" id="PF07523">
    <property type="entry name" value="Big_3"/>
    <property type="match status" value="1"/>
</dbReference>
<dbReference type="AlphaFoldDB" id="A0A9D1QS28"/>
<feature type="compositionally biased region" description="Low complexity" evidence="5">
    <location>
        <begin position="116"/>
        <end position="128"/>
    </location>
</feature>
<evidence type="ECO:0000313" key="9">
    <source>
        <dbReference type="EMBL" id="HIW72272.1"/>
    </source>
</evidence>
<reference evidence="9" key="2">
    <citation type="submission" date="2021-04" db="EMBL/GenBank/DDBJ databases">
        <authorList>
            <person name="Gilroy R."/>
        </authorList>
    </citation>
    <scope>NUCLEOTIDE SEQUENCE</scope>
    <source>
        <strain evidence="9">CHK173-259</strain>
    </source>
</reference>
<dbReference type="EMBL" id="DXGJ01000049">
    <property type="protein sequence ID" value="HIW72272.1"/>
    <property type="molecule type" value="Genomic_DNA"/>
</dbReference>
<feature type="signal peptide" evidence="7">
    <location>
        <begin position="1"/>
        <end position="39"/>
    </location>
</feature>
<feature type="transmembrane region" description="Helical" evidence="6">
    <location>
        <begin position="839"/>
        <end position="860"/>
    </location>
</feature>
<evidence type="ECO:0000313" key="10">
    <source>
        <dbReference type="Proteomes" id="UP000886822"/>
    </source>
</evidence>
<feature type="region of interest" description="Disordered" evidence="5">
    <location>
        <begin position="603"/>
        <end position="751"/>
    </location>
</feature>
<feature type="compositionally biased region" description="Polar residues" evidence="5">
    <location>
        <begin position="129"/>
        <end position="140"/>
    </location>
</feature>
<evidence type="ECO:0000256" key="3">
    <source>
        <dbReference type="ARBA" id="ARBA00022729"/>
    </source>
</evidence>
<organism evidence="9 10">
    <name type="scientific">Candidatus Levilactobacillus faecigallinarum</name>
    <dbReference type="NCBI Taxonomy" id="2838638"/>
    <lineage>
        <taxon>Bacteria</taxon>
        <taxon>Bacillati</taxon>
        <taxon>Bacillota</taxon>
        <taxon>Bacilli</taxon>
        <taxon>Lactobacillales</taxon>
        <taxon>Lactobacillaceae</taxon>
        <taxon>Levilactobacillus</taxon>
    </lineage>
</organism>
<feature type="compositionally biased region" description="Low complexity" evidence="5">
    <location>
        <begin position="700"/>
        <end position="744"/>
    </location>
</feature>
<feature type="region of interest" description="Disordered" evidence="5">
    <location>
        <begin position="61"/>
        <end position="148"/>
    </location>
</feature>
<evidence type="ECO:0000256" key="5">
    <source>
        <dbReference type="SAM" id="MobiDB-lite"/>
    </source>
</evidence>
<feature type="domain" description="Gram-positive cocci surface proteins LPxTG" evidence="8">
    <location>
        <begin position="832"/>
        <end position="866"/>
    </location>
</feature>
<evidence type="ECO:0000256" key="6">
    <source>
        <dbReference type="SAM" id="Phobius"/>
    </source>
</evidence>
<keyword evidence="6" id="KW-0472">Membrane</keyword>
<dbReference type="NCBIfam" id="TIGR03715">
    <property type="entry name" value="KxYKxGKxW"/>
    <property type="match status" value="1"/>
</dbReference>
<reference evidence="9" key="1">
    <citation type="journal article" date="2021" name="PeerJ">
        <title>Extensive microbial diversity within the chicken gut microbiome revealed by metagenomics and culture.</title>
        <authorList>
            <person name="Gilroy R."/>
            <person name="Ravi A."/>
            <person name="Getino M."/>
            <person name="Pursley I."/>
            <person name="Horton D.L."/>
            <person name="Alikhan N.F."/>
            <person name="Baker D."/>
            <person name="Gharbi K."/>
            <person name="Hall N."/>
            <person name="Watson M."/>
            <person name="Adriaenssens E.M."/>
            <person name="Foster-Nyarko E."/>
            <person name="Jarju S."/>
            <person name="Secka A."/>
            <person name="Antonio M."/>
            <person name="Oren A."/>
            <person name="Chaudhuri R.R."/>
            <person name="La Ragione R."/>
            <person name="Hildebrand F."/>
            <person name="Pallen M.J."/>
        </authorList>
    </citation>
    <scope>NUCLEOTIDE SEQUENCE</scope>
    <source>
        <strain evidence="9">CHK173-259</strain>
    </source>
</reference>
<keyword evidence="2" id="KW-0964">Secreted</keyword>
<dbReference type="NCBIfam" id="TIGR01167">
    <property type="entry name" value="LPXTG_anchor"/>
    <property type="match status" value="1"/>
</dbReference>
<protein>
    <submittedName>
        <fullName evidence="9">KxYKxGKxW signal peptide domain-containing protein</fullName>
    </submittedName>
</protein>
<gene>
    <name evidence="9" type="ORF">H9875_06545</name>
</gene>
<evidence type="ECO:0000256" key="7">
    <source>
        <dbReference type="SAM" id="SignalP"/>
    </source>
</evidence>
<dbReference type="Pfam" id="PF19258">
    <property type="entry name" value="KxYKxGKxW_sig"/>
    <property type="match status" value="1"/>
</dbReference>
<dbReference type="PROSITE" id="PS50847">
    <property type="entry name" value="GRAM_POS_ANCHORING"/>
    <property type="match status" value="1"/>
</dbReference>
<feature type="compositionally biased region" description="Polar residues" evidence="5">
    <location>
        <begin position="822"/>
        <end position="835"/>
    </location>
</feature>
<keyword evidence="6" id="KW-1133">Transmembrane helix</keyword>
<dbReference type="InterPro" id="IPR022263">
    <property type="entry name" value="KxYKxGKxW"/>
</dbReference>
<evidence type="ECO:0000256" key="2">
    <source>
        <dbReference type="ARBA" id="ARBA00022525"/>
    </source>
</evidence>
<evidence type="ECO:0000259" key="8">
    <source>
        <dbReference type="PROSITE" id="PS50847"/>
    </source>
</evidence>